<proteinExistence type="predicted"/>
<sequence>MGYVSYQFETTFERSIEKLMFNVVLLILSGGWHKGPEKIIRDNIASLIREVGLEGILVGVPGEEMEVFLHDLKVLEIV</sequence>
<dbReference type="Proteomes" id="UP000274358">
    <property type="component" value="Unassembled WGS sequence"/>
</dbReference>
<evidence type="ECO:0000313" key="1">
    <source>
        <dbReference type="EMBL" id="RUL68623.1"/>
    </source>
</evidence>
<organism evidence="1 2">
    <name type="scientific">Dyella choica</name>
    <dbReference type="NCBI Taxonomy" id="1927959"/>
    <lineage>
        <taxon>Bacteria</taxon>
        <taxon>Pseudomonadati</taxon>
        <taxon>Pseudomonadota</taxon>
        <taxon>Gammaproteobacteria</taxon>
        <taxon>Lysobacterales</taxon>
        <taxon>Rhodanobacteraceae</taxon>
        <taxon>Dyella</taxon>
    </lineage>
</organism>
<gene>
    <name evidence="1" type="ORF">EKH80_23405</name>
</gene>
<name>A0A3S0RH18_9GAMM</name>
<accession>A0A3S0RH18</accession>
<evidence type="ECO:0000313" key="2">
    <source>
        <dbReference type="Proteomes" id="UP000274358"/>
    </source>
</evidence>
<keyword evidence="2" id="KW-1185">Reference proteome</keyword>
<reference evidence="1 2" key="1">
    <citation type="submission" date="2018-12" db="EMBL/GenBank/DDBJ databases">
        <title>Dyella dinghuensis sp. nov. DHOA06 and Dyella choica sp. nov. 4M-K27, isolated from forest soil.</title>
        <authorList>
            <person name="Qiu L.-H."/>
            <person name="Gao Z.-H."/>
        </authorList>
    </citation>
    <scope>NUCLEOTIDE SEQUENCE [LARGE SCALE GENOMIC DNA]</scope>
    <source>
        <strain evidence="1 2">4M-K27</strain>
    </source>
</reference>
<protein>
    <submittedName>
        <fullName evidence="1">Uncharacterized protein</fullName>
    </submittedName>
</protein>
<comment type="caution">
    <text evidence="1">The sequence shown here is derived from an EMBL/GenBank/DDBJ whole genome shotgun (WGS) entry which is preliminary data.</text>
</comment>
<dbReference type="EMBL" id="RYYV01000048">
    <property type="protein sequence ID" value="RUL68623.1"/>
    <property type="molecule type" value="Genomic_DNA"/>
</dbReference>
<dbReference type="AlphaFoldDB" id="A0A3S0RH18"/>
<dbReference type="OrthoDB" id="5682000at2"/>